<keyword evidence="1" id="KW-1133">Transmembrane helix</keyword>
<sequence length="500" mass="53329">MDDTAPTPAPILLRRRAVALVAVLAALLAIWQLESARSGVEIESFRVGETPVTRYAEPGADGPLVVVAHGFAGSRQMMQAYSLALAQAGYVAWAFDFEGHGRNPVPMSGDVDSIDGTTQLLIDQTLSVVESGLSREAWEGEVALLGHSMATDIIIRTALRDGRVGPVVAISPFSQAVTAEAPERLLMITGEWEPGLRDFALRALRMVDSDADEGETARAGEVVRRAVVAPLAEHVAVLYSKPGRAEAVAWLDAAYDRESAVSVPRTGPWFLVLFVAVVALAWPLSHLLPARRVEREPLALGPFLLLLLVPAVMSPYIATAFSPEILPVLVADYLALHLLLYGVVQLSGLARYGVPLGRVSPLAGGALILWGLVVFGFLLDRYGANFWPTAERGWIILALAVGAVPFMLADALITMGGRAPFWQRIAARVAFFASLGLAVALDFEGLFFLLLIAPVILLFYLLYGLMGRWAARAGGAAGPGLALGLILAWALGVSFPLFAG</sequence>
<keyword evidence="3" id="KW-0378">Hydrolase</keyword>
<dbReference type="InterPro" id="IPR029058">
    <property type="entry name" value="AB_hydrolase_fold"/>
</dbReference>
<organism evidence="3 4">
    <name type="scientific">Rhodosalinus halophilus</name>
    <dbReference type="NCBI Taxonomy" id="2259333"/>
    <lineage>
        <taxon>Bacteria</taxon>
        <taxon>Pseudomonadati</taxon>
        <taxon>Pseudomonadota</taxon>
        <taxon>Alphaproteobacteria</taxon>
        <taxon>Rhodobacterales</taxon>
        <taxon>Paracoccaceae</taxon>
        <taxon>Rhodosalinus</taxon>
    </lineage>
</organism>
<evidence type="ECO:0000256" key="1">
    <source>
        <dbReference type="SAM" id="Phobius"/>
    </source>
</evidence>
<feature type="transmembrane region" description="Helical" evidence="1">
    <location>
        <begin position="300"/>
        <end position="319"/>
    </location>
</feature>
<name>A0A365U9N6_9RHOB</name>
<dbReference type="SUPFAM" id="SSF53474">
    <property type="entry name" value="alpha/beta-Hydrolases"/>
    <property type="match status" value="1"/>
</dbReference>
<evidence type="ECO:0000259" key="2">
    <source>
        <dbReference type="Pfam" id="PF12146"/>
    </source>
</evidence>
<dbReference type="GO" id="GO:0016787">
    <property type="term" value="F:hydrolase activity"/>
    <property type="evidence" value="ECO:0007669"/>
    <property type="project" value="UniProtKB-KW"/>
</dbReference>
<keyword evidence="1" id="KW-0472">Membrane</keyword>
<feature type="transmembrane region" description="Helical" evidence="1">
    <location>
        <begin position="478"/>
        <end position="499"/>
    </location>
</feature>
<gene>
    <name evidence="3" type="ORF">DRV85_08475</name>
</gene>
<dbReference type="InterPro" id="IPR022742">
    <property type="entry name" value="Hydrolase_4"/>
</dbReference>
<proteinExistence type="predicted"/>
<dbReference type="EMBL" id="QNTQ01000006">
    <property type="protein sequence ID" value="RBI85752.1"/>
    <property type="molecule type" value="Genomic_DNA"/>
</dbReference>
<dbReference type="OrthoDB" id="504769at2"/>
<evidence type="ECO:0000313" key="4">
    <source>
        <dbReference type="Proteomes" id="UP000253370"/>
    </source>
</evidence>
<dbReference type="RefSeq" id="WP_113289010.1">
    <property type="nucleotide sequence ID" value="NZ_QNTQ01000006.1"/>
</dbReference>
<feature type="transmembrane region" description="Helical" evidence="1">
    <location>
        <begin position="447"/>
        <end position="466"/>
    </location>
</feature>
<keyword evidence="4" id="KW-1185">Reference proteome</keyword>
<protein>
    <submittedName>
        <fullName evidence="3">Alpha/beta hydrolase</fullName>
    </submittedName>
</protein>
<reference evidence="3 4" key="1">
    <citation type="submission" date="2018-07" db="EMBL/GenBank/DDBJ databases">
        <title>Rhodosalinus sp. strain E84T genomic sequence and assembly.</title>
        <authorList>
            <person name="Liu Z.-W."/>
            <person name="Lu D.-C."/>
        </authorList>
    </citation>
    <scope>NUCLEOTIDE SEQUENCE [LARGE SCALE GENOMIC DNA]</scope>
    <source>
        <strain evidence="3 4">E84</strain>
    </source>
</reference>
<dbReference type="Pfam" id="PF12146">
    <property type="entry name" value="Hydrolase_4"/>
    <property type="match status" value="1"/>
</dbReference>
<dbReference type="Proteomes" id="UP000253370">
    <property type="component" value="Unassembled WGS sequence"/>
</dbReference>
<dbReference type="AlphaFoldDB" id="A0A365U9N6"/>
<comment type="caution">
    <text evidence="3">The sequence shown here is derived from an EMBL/GenBank/DDBJ whole genome shotgun (WGS) entry which is preliminary data.</text>
</comment>
<accession>A0A365U9N6</accession>
<keyword evidence="1" id="KW-0812">Transmembrane</keyword>
<dbReference type="Gene3D" id="3.40.50.1820">
    <property type="entry name" value="alpha/beta hydrolase"/>
    <property type="match status" value="1"/>
</dbReference>
<feature type="transmembrane region" description="Helical" evidence="1">
    <location>
        <begin position="269"/>
        <end position="288"/>
    </location>
</feature>
<feature type="transmembrane region" description="Helical" evidence="1">
    <location>
        <begin position="394"/>
        <end position="413"/>
    </location>
</feature>
<evidence type="ECO:0000313" key="3">
    <source>
        <dbReference type="EMBL" id="RBI85752.1"/>
    </source>
</evidence>
<feature type="transmembrane region" description="Helical" evidence="1">
    <location>
        <begin position="356"/>
        <end position="379"/>
    </location>
</feature>
<feature type="domain" description="Serine aminopeptidase S33" evidence="2">
    <location>
        <begin position="64"/>
        <end position="178"/>
    </location>
</feature>
<feature type="transmembrane region" description="Helical" evidence="1">
    <location>
        <begin position="325"/>
        <end position="344"/>
    </location>
</feature>